<evidence type="ECO:0000313" key="2">
    <source>
        <dbReference type="EMBL" id="MBB1520634.1"/>
    </source>
</evidence>
<name>A0A7W4DDJ2_9GAMM</name>
<feature type="signal peptide" evidence="1">
    <location>
        <begin position="1"/>
        <end position="18"/>
    </location>
</feature>
<protein>
    <submittedName>
        <fullName evidence="2">3-phosphoglycerate kinase</fullName>
    </submittedName>
</protein>
<evidence type="ECO:0000313" key="3">
    <source>
        <dbReference type="Proteomes" id="UP000581189"/>
    </source>
</evidence>
<dbReference type="RefSeq" id="WP_182834608.1">
    <property type="nucleotide sequence ID" value="NZ_JACJFN010000004.1"/>
</dbReference>
<comment type="caution">
    <text evidence="2">The sequence shown here is derived from an EMBL/GenBank/DDBJ whole genome shotgun (WGS) entry which is preliminary data.</text>
</comment>
<evidence type="ECO:0000256" key="1">
    <source>
        <dbReference type="SAM" id="SignalP"/>
    </source>
</evidence>
<reference evidence="2 3" key="1">
    <citation type="submission" date="2020-08" db="EMBL/GenBank/DDBJ databases">
        <authorList>
            <person name="Kim C.M."/>
        </authorList>
    </citation>
    <scope>NUCLEOTIDE SEQUENCE [LARGE SCALE GENOMIC DNA]</scope>
    <source>
        <strain evidence="2 3">SR9</strain>
    </source>
</reference>
<sequence length="104" mass="11409">MKKLCLALVTLLPLTAVAYPVEMNKQMNGAEVSAKAEDIDSDIGSVMLYNYGQRAAQCKATFRNGPDAPRTRKIDLAPGQNSNLTVKFARKVIKLRVDLTCKPI</sequence>
<dbReference type="Proteomes" id="UP000581189">
    <property type="component" value="Unassembled WGS sequence"/>
</dbReference>
<keyword evidence="2" id="KW-0418">Kinase</keyword>
<proteinExistence type="predicted"/>
<keyword evidence="3" id="KW-1185">Reference proteome</keyword>
<dbReference type="EMBL" id="JACJFN010000004">
    <property type="protein sequence ID" value="MBB1520634.1"/>
    <property type="molecule type" value="Genomic_DNA"/>
</dbReference>
<accession>A0A7W4DDJ2</accession>
<gene>
    <name evidence="2" type="ORF">H3H45_15395</name>
</gene>
<feature type="chain" id="PRO_5030663307" evidence="1">
    <location>
        <begin position="19"/>
        <end position="104"/>
    </location>
</feature>
<keyword evidence="1" id="KW-0732">Signal</keyword>
<dbReference type="AlphaFoldDB" id="A0A7W4DDJ2"/>
<organism evidence="2 3">
    <name type="scientific">Aquipseudomonas guryensis</name>
    <dbReference type="NCBI Taxonomy" id="2759165"/>
    <lineage>
        <taxon>Bacteria</taxon>
        <taxon>Pseudomonadati</taxon>
        <taxon>Pseudomonadota</taxon>
        <taxon>Gammaproteobacteria</taxon>
        <taxon>Pseudomonadales</taxon>
        <taxon>Pseudomonadaceae</taxon>
        <taxon>Aquipseudomonas</taxon>
    </lineage>
</organism>
<dbReference type="GO" id="GO:0016301">
    <property type="term" value="F:kinase activity"/>
    <property type="evidence" value="ECO:0007669"/>
    <property type="project" value="UniProtKB-KW"/>
</dbReference>
<keyword evidence="2" id="KW-0808">Transferase</keyword>